<dbReference type="EMBL" id="JBHUFA010000002">
    <property type="protein sequence ID" value="MFD1695839.1"/>
    <property type="molecule type" value="Genomic_DNA"/>
</dbReference>
<protein>
    <recommendedName>
        <fullName evidence="3">Flagellar protein FliL</fullName>
    </recommendedName>
</protein>
<evidence type="ECO:0008006" key="3">
    <source>
        <dbReference type="Google" id="ProtNLM"/>
    </source>
</evidence>
<reference evidence="2" key="1">
    <citation type="journal article" date="2019" name="Int. J. Syst. Evol. Microbiol.">
        <title>The Global Catalogue of Microorganisms (GCM) 10K type strain sequencing project: providing services to taxonomists for standard genome sequencing and annotation.</title>
        <authorList>
            <consortium name="The Broad Institute Genomics Platform"/>
            <consortium name="The Broad Institute Genome Sequencing Center for Infectious Disease"/>
            <person name="Wu L."/>
            <person name="Ma J."/>
        </authorList>
    </citation>
    <scope>NUCLEOTIDE SEQUENCE [LARGE SCALE GENOMIC DNA]</scope>
    <source>
        <strain evidence="2">JCM 3369</strain>
    </source>
</reference>
<gene>
    <name evidence="1" type="ORF">ACFSC7_09965</name>
</gene>
<name>A0ABW4JX32_9HYPH</name>
<accession>A0ABW4JX32</accession>
<dbReference type="RefSeq" id="WP_149893806.1">
    <property type="nucleotide sequence ID" value="NZ_JBHUFA010000002.1"/>
</dbReference>
<comment type="caution">
    <text evidence="1">The sequence shown here is derived from an EMBL/GenBank/DDBJ whole genome shotgun (WGS) entry which is preliminary data.</text>
</comment>
<keyword evidence="2" id="KW-1185">Reference proteome</keyword>
<evidence type="ECO:0000313" key="2">
    <source>
        <dbReference type="Proteomes" id="UP001597327"/>
    </source>
</evidence>
<sequence>MLRLLLVGVWMPVATLGASYATVSWLATQPPGVIGGGGGHEAAMGGLDYESVPPVNVPIIADGALQGYVVAKLVFTADGDVLRSLSVPPHPFLVDEAFRFLYADERLDFHDLRRYDLAKLSEHLKGAANARLGKEVVRDVLVEELNYFDKDDVISH</sequence>
<dbReference type="Proteomes" id="UP001597327">
    <property type="component" value="Unassembled WGS sequence"/>
</dbReference>
<organism evidence="1 2">
    <name type="scientific">Roseibium aestuarii</name>
    <dbReference type="NCBI Taxonomy" id="2600299"/>
    <lineage>
        <taxon>Bacteria</taxon>
        <taxon>Pseudomonadati</taxon>
        <taxon>Pseudomonadota</taxon>
        <taxon>Alphaproteobacteria</taxon>
        <taxon>Hyphomicrobiales</taxon>
        <taxon>Stappiaceae</taxon>
        <taxon>Roseibium</taxon>
    </lineage>
</organism>
<evidence type="ECO:0000313" key="1">
    <source>
        <dbReference type="EMBL" id="MFD1695839.1"/>
    </source>
</evidence>
<proteinExistence type="predicted"/>